<name>A0A1I3MU16_9EURY</name>
<comment type="subcellular location">
    <subcellularLocation>
        <location evidence="1">Membrane</location>
        <topology evidence="1">Multi-pass membrane protein</topology>
    </subcellularLocation>
</comment>
<accession>A0A1I3MU16</accession>
<feature type="transmembrane region" description="Helical" evidence="7">
    <location>
        <begin position="39"/>
        <end position="61"/>
    </location>
</feature>
<dbReference type="SMART" id="SM01021">
    <property type="entry name" value="Bac_rhodopsin"/>
    <property type="match status" value="1"/>
</dbReference>
<feature type="region of interest" description="Disordered" evidence="6">
    <location>
        <begin position="230"/>
        <end position="249"/>
    </location>
</feature>
<keyword evidence="4 7" id="KW-1133">Transmembrane helix</keyword>
<feature type="compositionally biased region" description="Polar residues" evidence="6">
    <location>
        <begin position="239"/>
        <end position="249"/>
    </location>
</feature>
<dbReference type="EMBL" id="FORO01000011">
    <property type="protein sequence ID" value="SFJ00432.1"/>
    <property type="molecule type" value="Genomic_DNA"/>
</dbReference>
<dbReference type="Proteomes" id="UP000182829">
    <property type="component" value="Unassembled WGS sequence"/>
</dbReference>
<evidence type="ECO:0000256" key="1">
    <source>
        <dbReference type="ARBA" id="ARBA00004141"/>
    </source>
</evidence>
<feature type="transmembrane region" description="Helical" evidence="7">
    <location>
        <begin position="6"/>
        <end position="27"/>
    </location>
</feature>
<protein>
    <submittedName>
        <fullName evidence="8">Bacteriorhodopsin</fullName>
    </submittedName>
</protein>
<feature type="transmembrane region" description="Helical" evidence="7">
    <location>
        <begin position="98"/>
        <end position="118"/>
    </location>
</feature>
<dbReference type="GeneID" id="14208361"/>
<dbReference type="Gene3D" id="1.20.1070.10">
    <property type="entry name" value="Rhodopsin 7-helix transmembrane proteins"/>
    <property type="match status" value="1"/>
</dbReference>
<keyword evidence="5 7" id="KW-0472">Membrane</keyword>
<dbReference type="AlphaFoldDB" id="A0A1I3MU16"/>
<feature type="transmembrane region" description="Helical" evidence="7">
    <location>
        <begin position="157"/>
        <end position="178"/>
    </location>
</feature>
<gene>
    <name evidence="8" type="ORF">SAMN05443661_11123</name>
</gene>
<evidence type="ECO:0000256" key="2">
    <source>
        <dbReference type="ARBA" id="ARBA00008130"/>
    </source>
</evidence>
<reference evidence="8 9" key="1">
    <citation type="submission" date="2016-10" db="EMBL/GenBank/DDBJ databases">
        <authorList>
            <person name="de Groot N.N."/>
        </authorList>
    </citation>
    <scope>NUCLEOTIDE SEQUENCE [LARGE SCALE GENOMIC DNA]</scope>
    <source>
        <strain evidence="8 9">SP2</strain>
    </source>
</reference>
<dbReference type="Pfam" id="PF01036">
    <property type="entry name" value="Bac_rhodopsin"/>
    <property type="match status" value="1"/>
</dbReference>
<feature type="transmembrane region" description="Helical" evidence="7">
    <location>
        <begin position="198"/>
        <end position="216"/>
    </location>
</feature>
<sequence>MIEHGTLFAVSSGLLGAMTVAFLLWAFRVPVGARSHGYAVVIACGSMSVAYALMSTGVLTVDLAGRTESVTRFLGYTVGWSAVCLVLGAIVDADRQSLFALVATVLGALWAAFASWFVTGVAAVAVSLVAVGSLVGMGYVLLGPFSRNATRVGGQRALLYAKLKFLILLVFVVMLTLGTVSEQQLGLTSAFVGQTVTTYLDLVWLLGFGGLVLRYADALESEHAPSPLSIVSRPAEQPAPSTTDVGSTE</sequence>
<dbReference type="OrthoDB" id="330248at2157"/>
<dbReference type="RefSeq" id="WP_005579638.1">
    <property type="nucleotide sequence ID" value="NZ_FORO01000011.1"/>
</dbReference>
<dbReference type="SUPFAM" id="SSF81321">
    <property type="entry name" value="Family A G protein-coupled receptor-like"/>
    <property type="match status" value="1"/>
</dbReference>
<evidence type="ECO:0000313" key="9">
    <source>
        <dbReference type="Proteomes" id="UP000182829"/>
    </source>
</evidence>
<dbReference type="GO" id="GO:0016020">
    <property type="term" value="C:membrane"/>
    <property type="evidence" value="ECO:0007669"/>
    <property type="project" value="UniProtKB-SubCell"/>
</dbReference>
<evidence type="ECO:0000256" key="5">
    <source>
        <dbReference type="ARBA" id="ARBA00023136"/>
    </source>
</evidence>
<evidence type="ECO:0000256" key="7">
    <source>
        <dbReference type="SAM" id="Phobius"/>
    </source>
</evidence>
<comment type="similarity">
    <text evidence="2">Belongs to the archaeal/bacterial/fungal opsin family.</text>
</comment>
<dbReference type="SMR" id="A0A1I3MU16"/>
<feature type="transmembrane region" description="Helical" evidence="7">
    <location>
        <begin position="124"/>
        <end position="145"/>
    </location>
</feature>
<keyword evidence="3 7" id="KW-0812">Transmembrane</keyword>
<dbReference type="InterPro" id="IPR001425">
    <property type="entry name" value="Arc/bac/fun_rhodopsins"/>
</dbReference>
<evidence type="ECO:0000256" key="6">
    <source>
        <dbReference type="SAM" id="MobiDB-lite"/>
    </source>
</evidence>
<proteinExistence type="inferred from homology"/>
<feature type="transmembrane region" description="Helical" evidence="7">
    <location>
        <begin position="73"/>
        <end position="91"/>
    </location>
</feature>
<evidence type="ECO:0000256" key="4">
    <source>
        <dbReference type="ARBA" id="ARBA00022989"/>
    </source>
</evidence>
<evidence type="ECO:0000256" key="3">
    <source>
        <dbReference type="ARBA" id="ARBA00022692"/>
    </source>
</evidence>
<evidence type="ECO:0000313" key="8">
    <source>
        <dbReference type="EMBL" id="SFJ00432.1"/>
    </source>
</evidence>
<organism evidence="8 9">
    <name type="scientific">Natronobacterium gregoryi</name>
    <dbReference type="NCBI Taxonomy" id="44930"/>
    <lineage>
        <taxon>Archaea</taxon>
        <taxon>Methanobacteriati</taxon>
        <taxon>Methanobacteriota</taxon>
        <taxon>Stenosarchaea group</taxon>
        <taxon>Halobacteria</taxon>
        <taxon>Halobacteriales</taxon>
        <taxon>Natrialbaceae</taxon>
        <taxon>Natronobacterium</taxon>
    </lineage>
</organism>